<dbReference type="AlphaFoldDB" id="A0AAN7N6V7"/>
<evidence type="ECO:0000256" key="1">
    <source>
        <dbReference type="SAM" id="MobiDB-lite"/>
    </source>
</evidence>
<keyword evidence="3" id="KW-1185">Reference proteome</keyword>
<sequence>MLKGCFYQVHMFAGRAAVQRELVRLGKWVDRNVTKFIKDDWVGSPPQQDRLGTSSAWDGKQLCQKGAGVPGGQHGALAAKGAGSLLGCVTGRALRRWREVIVSLCSALVKLHLHTASSFGFTLEGAQQRTTKMVRQEHLPCEVRAVQPGEEMALGGPNSSPQHLRGGDREDRGKIHKSMSNNGDELQQGKFQL</sequence>
<dbReference type="EMBL" id="JAUNZN010000007">
    <property type="protein sequence ID" value="KAK4819101.1"/>
    <property type="molecule type" value="Genomic_DNA"/>
</dbReference>
<comment type="caution">
    <text evidence="2">The sequence shown here is derived from an EMBL/GenBank/DDBJ whole genome shotgun (WGS) entry which is preliminary data.</text>
</comment>
<evidence type="ECO:0000313" key="2">
    <source>
        <dbReference type="EMBL" id="KAK4819101.1"/>
    </source>
</evidence>
<protein>
    <submittedName>
        <fullName evidence="2">Uncharacterized protein</fullName>
    </submittedName>
</protein>
<feature type="compositionally biased region" description="Polar residues" evidence="1">
    <location>
        <begin position="178"/>
        <end position="193"/>
    </location>
</feature>
<gene>
    <name evidence="2" type="ORF">QYF61_025360</name>
</gene>
<feature type="region of interest" description="Disordered" evidence="1">
    <location>
        <begin position="148"/>
        <end position="193"/>
    </location>
</feature>
<accession>A0AAN7N6V7</accession>
<organism evidence="2 3">
    <name type="scientific">Mycteria americana</name>
    <name type="common">Wood stork</name>
    <dbReference type="NCBI Taxonomy" id="33587"/>
    <lineage>
        <taxon>Eukaryota</taxon>
        <taxon>Metazoa</taxon>
        <taxon>Chordata</taxon>
        <taxon>Craniata</taxon>
        <taxon>Vertebrata</taxon>
        <taxon>Euteleostomi</taxon>
        <taxon>Archelosauria</taxon>
        <taxon>Archosauria</taxon>
        <taxon>Dinosauria</taxon>
        <taxon>Saurischia</taxon>
        <taxon>Theropoda</taxon>
        <taxon>Coelurosauria</taxon>
        <taxon>Aves</taxon>
        <taxon>Neognathae</taxon>
        <taxon>Neoaves</taxon>
        <taxon>Aequornithes</taxon>
        <taxon>Ciconiiformes</taxon>
        <taxon>Ciconiidae</taxon>
        <taxon>Mycteria</taxon>
    </lineage>
</organism>
<dbReference type="Proteomes" id="UP001333110">
    <property type="component" value="Unassembled WGS sequence"/>
</dbReference>
<proteinExistence type="predicted"/>
<name>A0AAN7N6V7_MYCAM</name>
<evidence type="ECO:0000313" key="3">
    <source>
        <dbReference type="Proteomes" id="UP001333110"/>
    </source>
</evidence>
<reference evidence="2 3" key="1">
    <citation type="journal article" date="2023" name="J. Hered.">
        <title>Chromosome-level genome of the wood stork (Mycteria americana) provides insight into avian chromosome evolution.</title>
        <authorList>
            <person name="Flamio R. Jr."/>
            <person name="Ramstad K.M."/>
        </authorList>
    </citation>
    <scope>NUCLEOTIDE SEQUENCE [LARGE SCALE GENOMIC DNA]</scope>
    <source>
        <strain evidence="2">JAX WOST 10</strain>
    </source>
</reference>
<feature type="non-terminal residue" evidence="2">
    <location>
        <position position="193"/>
    </location>
</feature>